<name>A0ABP6ZHX7_9ACTN</name>
<evidence type="ECO:0000313" key="2">
    <source>
        <dbReference type="EMBL" id="GAA3608519.1"/>
    </source>
</evidence>
<keyword evidence="3" id="KW-1185">Reference proteome</keyword>
<reference evidence="3" key="1">
    <citation type="journal article" date="2019" name="Int. J. Syst. Evol. Microbiol.">
        <title>The Global Catalogue of Microorganisms (GCM) 10K type strain sequencing project: providing services to taxonomists for standard genome sequencing and annotation.</title>
        <authorList>
            <consortium name="The Broad Institute Genomics Platform"/>
            <consortium name="The Broad Institute Genome Sequencing Center for Infectious Disease"/>
            <person name="Wu L."/>
            <person name="Ma J."/>
        </authorList>
    </citation>
    <scope>NUCLEOTIDE SEQUENCE [LARGE SCALE GENOMIC DNA]</scope>
    <source>
        <strain evidence="3">JCM 17326</strain>
    </source>
</reference>
<organism evidence="2 3">
    <name type="scientific">Nonomuraea rosea</name>
    <dbReference type="NCBI Taxonomy" id="638574"/>
    <lineage>
        <taxon>Bacteria</taxon>
        <taxon>Bacillati</taxon>
        <taxon>Actinomycetota</taxon>
        <taxon>Actinomycetes</taxon>
        <taxon>Streptosporangiales</taxon>
        <taxon>Streptosporangiaceae</taxon>
        <taxon>Nonomuraea</taxon>
    </lineage>
</organism>
<evidence type="ECO:0000313" key="3">
    <source>
        <dbReference type="Proteomes" id="UP001500630"/>
    </source>
</evidence>
<gene>
    <name evidence="2" type="ORF">GCM10022419_111780</name>
</gene>
<feature type="region of interest" description="Disordered" evidence="1">
    <location>
        <begin position="53"/>
        <end position="72"/>
    </location>
</feature>
<evidence type="ECO:0000256" key="1">
    <source>
        <dbReference type="SAM" id="MobiDB-lite"/>
    </source>
</evidence>
<protein>
    <submittedName>
        <fullName evidence="2">Uncharacterized protein</fullName>
    </submittedName>
</protein>
<sequence>MARTCSAPPTPPTTASRTSAAAGSSPGWWAGSIAFRNKFIYHGHATIKIGTESMKGSLAQAKPPGIPLDPWA</sequence>
<comment type="caution">
    <text evidence="2">The sequence shown here is derived from an EMBL/GenBank/DDBJ whole genome shotgun (WGS) entry which is preliminary data.</text>
</comment>
<proteinExistence type="predicted"/>
<feature type="region of interest" description="Disordered" evidence="1">
    <location>
        <begin position="1"/>
        <end position="25"/>
    </location>
</feature>
<dbReference type="EMBL" id="BAABDQ010000044">
    <property type="protein sequence ID" value="GAA3608519.1"/>
    <property type="molecule type" value="Genomic_DNA"/>
</dbReference>
<dbReference type="Proteomes" id="UP001500630">
    <property type="component" value="Unassembled WGS sequence"/>
</dbReference>
<accession>A0ABP6ZHX7</accession>